<dbReference type="RefSeq" id="YP_009300723.1">
    <property type="nucleotide sequence ID" value="NC_031224.2"/>
</dbReference>
<keyword evidence="2" id="KW-1185">Reference proteome</keyword>
<organism evidence="1 2">
    <name type="scientific">Arthrobacter phage Mudcat</name>
    <dbReference type="NCBI Taxonomy" id="1796997"/>
    <lineage>
        <taxon>Viruses</taxon>
        <taxon>Duplodnaviria</taxon>
        <taxon>Heunggongvirae</taxon>
        <taxon>Uroviricota</taxon>
        <taxon>Caudoviricetes</taxon>
        <taxon>Mudcatvirus</taxon>
        <taxon>Mudcatvirus mudcat</taxon>
    </lineage>
</organism>
<dbReference type="GeneID" id="29126991"/>
<protein>
    <submittedName>
        <fullName evidence="1">Uncharacterized protein</fullName>
    </submittedName>
</protein>
<gene>
    <name evidence="1" type="primary">34</name>
    <name evidence="1" type="ORF">MUDCAT_34</name>
</gene>
<accession>A0A140G6W7</accession>
<evidence type="ECO:0000313" key="1">
    <source>
        <dbReference type="EMBL" id="AMM44402.1"/>
    </source>
</evidence>
<dbReference type="KEGG" id="vg:29126991"/>
<dbReference type="EMBL" id="KU647628">
    <property type="protein sequence ID" value="AMM44402.1"/>
    <property type="molecule type" value="Genomic_DNA"/>
</dbReference>
<sequence>MPRIKLTGDKLFAAQLNRKSLPGLVKDLNIPDDRVEEIRESLPTRDSEREYIVMDASETPPYWVTMPHSMFKHYYEWSDGPNGRELAKVVAK</sequence>
<reference evidence="1" key="1">
    <citation type="submission" date="2018-02" db="EMBL/GenBank/DDBJ databases">
        <authorList>
            <person name="Staples A.K."/>
            <person name="Oates E.A."/>
            <person name="Brown C.B."/>
            <person name="McDaniel C.M."/>
            <person name="Wathen K.E."/>
            <person name="Thompson A.R."/>
            <person name="Goedde M.A."/>
            <person name="Gaffney B."/>
            <person name="Rinehart C.A."/>
            <person name="King R.A."/>
            <person name="Bowman C.A."/>
            <person name="Russell D.A."/>
            <person name="Pope W.H."/>
            <person name="Jacobs-Sera D."/>
            <person name="Hendrix R.W."/>
            <person name="Hatfull G.F."/>
        </authorList>
    </citation>
    <scope>NUCLEOTIDE SEQUENCE</scope>
</reference>
<evidence type="ECO:0000313" key="2">
    <source>
        <dbReference type="Proteomes" id="UP000201625"/>
    </source>
</evidence>
<name>A0A140G6W7_9CAUD</name>
<dbReference type="Proteomes" id="UP000201625">
    <property type="component" value="Segment"/>
</dbReference>
<proteinExistence type="predicted"/>